<evidence type="ECO:0000256" key="4">
    <source>
        <dbReference type="ARBA" id="ARBA00023240"/>
    </source>
</evidence>
<proteinExistence type="inferred from homology"/>
<dbReference type="InterPro" id="IPR001314">
    <property type="entry name" value="Peptidase_S1A"/>
</dbReference>
<dbReference type="Proteomes" id="UP000494106">
    <property type="component" value="Unassembled WGS sequence"/>
</dbReference>
<evidence type="ECO:0000313" key="13">
    <source>
        <dbReference type="EMBL" id="CAB3238117.1"/>
    </source>
</evidence>
<keyword evidence="8" id="KW-0378">Hydrolase</keyword>
<dbReference type="Pfam" id="PF00089">
    <property type="entry name" value="Trypsin"/>
    <property type="match status" value="1"/>
</dbReference>
<evidence type="ECO:0000256" key="1">
    <source>
        <dbReference type="ARBA" id="ARBA00004239"/>
    </source>
</evidence>
<comment type="function">
    <text evidence="6">Fibrinolytic activity; shows preferential cleavage of Arg-Gly bonds in all three fibrinogen chains. Contact with the caterpillars causes severe bleeding, due the anticoagulant effect of the protein.</text>
</comment>
<dbReference type="InterPro" id="IPR043504">
    <property type="entry name" value="Peptidase_S1_PA_chymotrypsin"/>
</dbReference>
<keyword evidence="8" id="KW-0720">Serine protease</keyword>
<evidence type="ECO:0000256" key="9">
    <source>
        <dbReference type="SAM" id="Phobius"/>
    </source>
</evidence>
<dbReference type="InterPro" id="IPR033116">
    <property type="entry name" value="TRYPSIN_SER"/>
</dbReference>
<dbReference type="GO" id="GO:0090729">
    <property type="term" value="F:toxin activity"/>
    <property type="evidence" value="ECO:0007669"/>
    <property type="project" value="UniProtKB-KW"/>
</dbReference>
<dbReference type="InterPro" id="IPR051487">
    <property type="entry name" value="Ser/Thr_Proteases_Immune/Dev"/>
</dbReference>
<dbReference type="SUPFAM" id="SSF50494">
    <property type="entry name" value="Trypsin-like serine proteases"/>
    <property type="match status" value="1"/>
</dbReference>
<accession>A0A8S0ZKT7</accession>
<keyword evidence="9" id="KW-0472">Membrane</keyword>
<evidence type="ECO:0000256" key="7">
    <source>
        <dbReference type="ARBA" id="ARBA00084094"/>
    </source>
</evidence>
<evidence type="ECO:0000256" key="2">
    <source>
        <dbReference type="ARBA" id="ARBA00022656"/>
    </source>
</evidence>
<protein>
    <recommendedName>
        <fullName evidence="11">Peptidase S1 domain-containing protein</fullName>
    </recommendedName>
</protein>
<reference evidence="14 15" key="1">
    <citation type="submission" date="2020-04" db="EMBL/GenBank/DDBJ databases">
        <authorList>
            <person name="Wallbank WR R."/>
            <person name="Pardo Diaz C."/>
            <person name="Kozak K."/>
            <person name="Martin S."/>
            <person name="Jiggins C."/>
            <person name="Moest M."/>
            <person name="Warren A I."/>
            <person name="Byers J.R.P. K."/>
            <person name="Montejo-Kovacevich G."/>
            <person name="Yen C E."/>
        </authorList>
    </citation>
    <scope>NUCLEOTIDE SEQUENCE [LARGE SCALE GENOMIC DNA]</scope>
</reference>
<keyword evidence="3" id="KW-1015">Disulfide bond</keyword>
<dbReference type="OrthoDB" id="10061449at2759"/>
<dbReference type="EMBL" id="CADEBD010000306">
    <property type="protein sequence ID" value="CAB3238117.1"/>
    <property type="molecule type" value="Genomic_DNA"/>
</dbReference>
<feature type="signal peptide" evidence="10">
    <location>
        <begin position="1"/>
        <end position="16"/>
    </location>
</feature>
<dbReference type="EMBL" id="CADEBC010000479">
    <property type="protein sequence ID" value="CAB3233849.1"/>
    <property type="molecule type" value="Genomic_DNA"/>
</dbReference>
<organism evidence="12 14">
    <name type="scientific">Arctia plantaginis</name>
    <name type="common">Wood tiger moth</name>
    <name type="synonym">Phalaena plantaginis</name>
    <dbReference type="NCBI Taxonomy" id="874455"/>
    <lineage>
        <taxon>Eukaryota</taxon>
        <taxon>Metazoa</taxon>
        <taxon>Ecdysozoa</taxon>
        <taxon>Arthropoda</taxon>
        <taxon>Hexapoda</taxon>
        <taxon>Insecta</taxon>
        <taxon>Pterygota</taxon>
        <taxon>Neoptera</taxon>
        <taxon>Endopterygota</taxon>
        <taxon>Lepidoptera</taxon>
        <taxon>Glossata</taxon>
        <taxon>Ditrysia</taxon>
        <taxon>Noctuoidea</taxon>
        <taxon>Erebidae</taxon>
        <taxon>Arctiinae</taxon>
        <taxon>Arctia</taxon>
    </lineage>
</organism>
<feature type="transmembrane region" description="Helical" evidence="9">
    <location>
        <begin position="299"/>
        <end position="323"/>
    </location>
</feature>
<dbReference type="InterPro" id="IPR001254">
    <property type="entry name" value="Trypsin_dom"/>
</dbReference>
<keyword evidence="8" id="KW-0645">Protease</keyword>
<evidence type="ECO:0000313" key="12">
    <source>
        <dbReference type="EMBL" id="CAB3233849.1"/>
    </source>
</evidence>
<keyword evidence="7" id="KW-1205">Fibrinolytic toxin</keyword>
<gene>
    <name evidence="12" type="ORF">APLA_LOCUS5445</name>
    <name evidence="13" type="ORF">APLA_LOCUS8043</name>
</gene>
<dbReference type="CDD" id="cd00190">
    <property type="entry name" value="Tryp_SPc"/>
    <property type="match status" value="1"/>
</dbReference>
<feature type="domain" description="Peptidase S1" evidence="11">
    <location>
        <begin position="39"/>
        <end position="289"/>
    </location>
</feature>
<keyword evidence="9" id="KW-0812">Transmembrane</keyword>
<dbReference type="PROSITE" id="PS50240">
    <property type="entry name" value="TRYPSIN_DOM"/>
    <property type="match status" value="1"/>
</dbReference>
<keyword evidence="9" id="KW-1133">Transmembrane helix</keyword>
<evidence type="ECO:0000256" key="5">
    <source>
        <dbReference type="ARBA" id="ARBA00024195"/>
    </source>
</evidence>
<comment type="caution">
    <text evidence="12">The sequence shown here is derived from an EMBL/GenBank/DDBJ whole genome shotgun (WGS) entry which is preliminary data.</text>
</comment>
<dbReference type="Gene3D" id="2.40.10.10">
    <property type="entry name" value="Trypsin-like serine proteases"/>
    <property type="match status" value="1"/>
</dbReference>
<dbReference type="PROSITE" id="PS00134">
    <property type="entry name" value="TRYPSIN_HIS"/>
    <property type="match status" value="1"/>
</dbReference>
<evidence type="ECO:0000313" key="14">
    <source>
        <dbReference type="Proteomes" id="UP000494106"/>
    </source>
</evidence>
<dbReference type="GO" id="GO:0004252">
    <property type="term" value="F:serine-type endopeptidase activity"/>
    <property type="evidence" value="ECO:0007669"/>
    <property type="project" value="InterPro"/>
</dbReference>
<name>A0A8S0ZKT7_ARCPL</name>
<dbReference type="FunFam" id="2.40.10.10:FF:000068">
    <property type="entry name" value="transmembrane protease serine 2"/>
    <property type="match status" value="1"/>
</dbReference>
<evidence type="ECO:0000313" key="15">
    <source>
        <dbReference type="Proteomes" id="UP000494256"/>
    </source>
</evidence>
<dbReference type="SMART" id="SM00020">
    <property type="entry name" value="Tryp_SPc"/>
    <property type="match status" value="1"/>
</dbReference>
<dbReference type="GO" id="GO:0006508">
    <property type="term" value="P:proteolysis"/>
    <property type="evidence" value="ECO:0007669"/>
    <property type="project" value="UniProtKB-KW"/>
</dbReference>
<keyword evidence="2" id="KW-0800">Toxin</keyword>
<dbReference type="InterPro" id="IPR018114">
    <property type="entry name" value="TRYPSIN_HIS"/>
</dbReference>
<comment type="subcellular location">
    <subcellularLocation>
        <location evidence="1">Secreted</location>
        <location evidence="1">Extracellular space</location>
    </subcellularLocation>
</comment>
<comment type="similarity">
    <text evidence="5">Belongs to the peptidase S1 family. CLIP subfamily.</text>
</comment>
<feature type="chain" id="PRO_5036272954" description="Peptidase S1 domain-containing protein" evidence="10">
    <location>
        <begin position="17"/>
        <end position="342"/>
    </location>
</feature>
<evidence type="ECO:0000256" key="8">
    <source>
        <dbReference type="RuleBase" id="RU363034"/>
    </source>
</evidence>
<keyword evidence="4" id="KW-1199">Hemostasis impairing toxin</keyword>
<dbReference type="Proteomes" id="UP000494256">
    <property type="component" value="Unassembled WGS sequence"/>
</dbReference>
<dbReference type="PROSITE" id="PS00135">
    <property type="entry name" value="TRYPSIN_SER"/>
    <property type="match status" value="1"/>
</dbReference>
<dbReference type="AlphaFoldDB" id="A0A8S0ZKT7"/>
<evidence type="ECO:0000256" key="3">
    <source>
        <dbReference type="ARBA" id="ARBA00023157"/>
    </source>
</evidence>
<dbReference type="GO" id="GO:0005576">
    <property type="term" value="C:extracellular region"/>
    <property type="evidence" value="ECO:0007669"/>
    <property type="project" value="UniProtKB-SubCell"/>
</dbReference>
<evidence type="ECO:0000256" key="10">
    <source>
        <dbReference type="SAM" id="SignalP"/>
    </source>
</evidence>
<dbReference type="PRINTS" id="PR00722">
    <property type="entry name" value="CHYMOTRYPSIN"/>
</dbReference>
<keyword evidence="14" id="KW-1185">Reference proteome</keyword>
<dbReference type="PANTHER" id="PTHR24256">
    <property type="entry name" value="TRYPTASE-RELATED"/>
    <property type="match status" value="1"/>
</dbReference>
<evidence type="ECO:0000259" key="11">
    <source>
        <dbReference type="PROSITE" id="PS50240"/>
    </source>
</evidence>
<sequence length="342" mass="38151">MNVLLIFTFIFPPTLCDYDRRVVTTLNHSRSRPDVALTIVNGEPAGNGQVPYLVSVKEPVHKYEEGKVAWKNLCGGSIIDATRILTAAHCFEASDFYFAKRPQLLRVVAGNLRNSLIHTGDSETTDDAQWRQLKKVIIHPEFHFPNNDLAVGHVDERWSFTELVQPIKLASASMDYNSKCAAAGYGRVGPDLRDAISPVLLVAQIAVLTRSECSLLWEMDMNNFVCSETSVTDVARGDSGGPLVCSESDPLREIQDDVLVGVVSGKNYDKTSLYTRVSAYRDWIMNADKGAPSSRVSSLLVWSLSIYTMLHYVFIYHLIRLLIILDFSKSRLLSTVAQLFTD</sequence>
<keyword evidence="10" id="KW-0732">Signal</keyword>
<dbReference type="InterPro" id="IPR009003">
    <property type="entry name" value="Peptidase_S1_PA"/>
</dbReference>
<evidence type="ECO:0000256" key="6">
    <source>
        <dbReference type="ARBA" id="ARBA00055534"/>
    </source>
</evidence>